<sequence>MKAAYLTLPHKRTCFNNIGNYYRQIFILICNVDLLHMADKLCCCRKRQVLRIEYRSDKFSKVQTKFFHELQSCLPFSRYFFHCFCSKAKNIHFCKLMVHMSQFNYLTA</sequence>
<gene>
    <name evidence="1" type="ORF">KUTeg_017949</name>
</gene>
<evidence type="ECO:0000313" key="1">
    <source>
        <dbReference type="EMBL" id="KAJ8304366.1"/>
    </source>
</evidence>
<protein>
    <submittedName>
        <fullName evidence="1">Uncharacterized protein</fullName>
    </submittedName>
</protein>
<reference evidence="1 2" key="1">
    <citation type="submission" date="2022-12" db="EMBL/GenBank/DDBJ databases">
        <title>Chromosome-level genome of Tegillarca granosa.</title>
        <authorList>
            <person name="Kim J."/>
        </authorList>
    </citation>
    <scope>NUCLEOTIDE SEQUENCE [LARGE SCALE GENOMIC DNA]</scope>
    <source>
        <strain evidence="1">Teg-2019</strain>
        <tissue evidence="1">Adductor muscle</tissue>
    </source>
</reference>
<keyword evidence="2" id="KW-1185">Reference proteome</keyword>
<organism evidence="1 2">
    <name type="scientific">Tegillarca granosa</name>
    <name type="common">Malaysian cockle</name>
    <name type="synonym">Anadara granosa</name>
    <dbReference type="NCBI Taxonomy" id="220873"/>
    <lineage>
        <taxon>Eukaryota</taxon>
        <taxon>Metazoa</taxon>
        <taxon>Spiralia</taxon>
        <taxon>Lophotrochozoa</taxon>
        <taxon>Mollusca</taxon>
        <taxon>Bivalvia</taxon>
        <taxon>Autobranchia</taxon>
        <taxon>Pteriomorphia</taxon>
        <taxon>Arcoida</taxon>
        <taxon>Arcoidea</taxon>
        <taxon>Arcidae</taxon>
        <taxon>Tegillarca</taxon>
    </lineage>
</organism>
<accession>A0ABQ9EIW6</accession>
<dbReference type="Proteomes" id="UP001217089">
    <property type="component" value="Unassembled WGS sequence"/>
</dbReference>
<evidence type="ECO:0000313" key="2">
    <source>
        <dbReference type="Proteomes" id="UP001217089"/>
    </source>
</evidence>
<name>A0ABQ9EIW6_TEGGR</name>
<proteinExistence type="predicted"/>
<dbReference type="EMBL" id="JARBDR010000903">
    <property type="protein sequence ID" value="KAJ8304366.1"/>
    <property type="molecule type" value="Genomic_DNA"/>
</dbReference>
<comment type="caution">
    <text evidence="1">The sequence shown here is derived from an EMBL/GenBank/DDBJ whole genome shotgun (WGS) entry which is preliminary data.</text>
</comment>